<keyword evidence="4 10" id="KW-1133">Transmembrane helix</keyword>
<keyword evidence="11" id="KW-0732">Signal</keyword>
<feature type="domain" description="Ig-like" evidence="12">
    <location>
        <begin position="423"/>
        <end position="509"/>
    </location>
</feature>
<dbReference type="Pfam" id="PF13895">
    <property type="entry name" value="Ig_2"/>
    <property type="match status" value="1"/>
</dbReference>
<dbReference type="OrthoDB" id="10010939at2759"/>
<dbReference type="GO" id="GO:0005055">
    <property type="term" value="F:laminin receptor activity"/>
    <property type="evidence" value="ECO:0007669"/>
    <property type="project" value="TreeGrafter"/>
</dbReference>
<dbReference type="Pfam" id="PF08205">
    <property type="entry name" value="C2-set_2"/>
    <property type="match status" value="1"/>
</dbReference>
<dbReference type="Pfam" id="PF07686">
    <property type="entry name" value="V-set"/>
    <property type="match status" value="1"/>
</dbReference>
<dbReference type="InterPro" id="IPR013162">
    <property type="entry name" value="CD80_C2-set"/>
</dbReference>
<feature type="region of interest" description="Disordered" evidence="9">
    <location>
        <begin position="577"/>
        <end position="603"/>
    </location>
</feature>
<evidence type="ECO:0000256" key="10">
    <source>
        <dbReference type="SAM" id="Phobius"/>
    </source>
</evidence>
<keyword evidence="14" id="KW-1185">Reference proteome</keyword>
<feature type="compositionally biased region" description="Gly residues" evidence="9">
    <location>
        <begin position="592"/>
        <end position="603"/>
    </location>
</feature>
<accession>A0A8T2ILZ1</accession>
<evidence type="ECO:0000256" key="2">
    <source>
        <dbReference type="ARBA" id="ARBA00022692"/>
    </source>
</evidence>
<evidence type="ECO:0000256" key="1">
    <source>
        <dbReference type="ARBA" id="ARBA00004479"/>
    </source>
</evidence>
<dbReference type="CDD" id="cd00099">
    <property type="entry name" value="IgV"/>
    <property type="match status" value="1"/>
</dbReference>
<feature type="domain" description="Ig-like" evidence="12">
    <location>
        <begin position="245"/>
        <end position="316"/>
    </location>
</feature>
<dbReference type="InterPro" id="IPR007110">
    <property type="entry name" value="Ig-like_dom"/>
</dbReference>
<keyword evidence="8" id="KW-0393">Immunoglobulin domain</keyword>
<dbReference type="SMART" id="SM00409">
    <property type="entry name" value="IG"/>
    <property type="match status" value="5"/>
</dbReference>
<sequence length="603" mass="65442">MELLWLIFVLPGCICAVTVFVPSVVEVKIGESGTVQCKPTSNGSPKYNAEWFTIDEDGVRQRIASYSGKPTIVPGTEYTDRVSVNSDFSLVIRDVQVSDERKFFCKVSAGSEGSSEGVANLKVYDPPEIPELVLTQGILSVTESEAVEIGTCISRNSYPAPSIQWYKNQKPLDPPAYSNKDLYTTSRTVTEASGLLTVSSTLYLRPTKQDNDARFACRVKYSLPGGTVNHMESQMFNLSLHYYTEDVQFQVRSVLPIKEGDDVTLRCVGDGFPPPSYIIEKIDKAGTSEELYSGSDEEFTIKSVSRDQSGLYRCHALDFDTPPEILLVRELNVSVHYLNPLSVQQPEVASLGMDVQLICLGDGSETPHLAWRKGNELLSDSSRHRLRNVTYYHSGVYTCVATVSTVPGLVKEQSVTVTVKGAPQIEPADNVIEANFEGEAVTLTCSALGHPEPEITWNPPELQASQTKSGHQVKSTVTVKASSKLVNAISCTAKNSLGSNEKKFTLKISSLVLPSSPPAQEQSSGSSTAIIAVVVCVLLLLLVVALFYFLQKKGKLTCGSSEKQSLAQDPASGELAVELKSEKRNEQRGLLGSRGGGGNSAEC</sequence>
<evidence type="ECO:0000313" key="13">
    <source>
        <dbReference type="EMBL" id="KAG8433879.1"/>
    </source>
</evidence>
<dbReference type="EMBL" id="JAACNH010000008">
    <property type="protein sequence ID" value="KAG8433879.1"/>
    <property type="molecule type" value="Genomic_DNA"/>
</dbReference>
<dbReference type="Pfam" id="PF13927">
    <property type="entry name" value="Ig_3"/>
    <property type="match status" value="1"/>
</dbReference>
<keyword evidence="5 10" id="KW-0472">Membrane</keyword>
<feature type="chain" id="PRO_5035807598" description="Ig-like domain-containing protein" evidence="11">
    <location>
        <begin position="17"/>
        <end position="603"/>
    </location>
</feature>
<dbReference type="PANTHER" id="PTHR11973">
    <property type="entry name" value="CELL SURFACE GLYCOPROTEIN MUC18-RELATED"/>
    <property type="match status" value="1"/>
</dbReference>
<comment type="subcellular location">
    <subcellularLocation>
        <location evidence="1">Membrane</location>
        <topology evidence="1">Single-pass type I membrane protein</topology>
    </subcellularLocation>
</comment>
<evidence type="ECO:0000256" key="5">
    <source>
        <dbReference type="ARBA" id="ARBA00023136"/>
    </source>
</evidence>
<dbReference type="InterPro" id="IPR013783">
    <property type="entry name" value="Ig-like_fold"/>
</dbReference>
<feature type="domain" description="Ig-like" evidence="12">
    <location>
        <begin position="130"/>
        <end position="239"/>
    </location>
</feature>
<keyword evidence="7" id="KW-0325">Glycoprotein</keyword>
<feature type="domain" description="Ig-like" evidence="12">
    <location>
        <begin position="11"/>
        <end position="122"/>
    </location>
</feature>
<dbReference type="GO" id="GO:0005886">
    <property type="term" value="C:plasma membrane"/>
    <property type="evidence" value="ECO:0007669"/>
    <property type="project" value="TreeGrafter"/>
</dbReference>
<dbReference type="Pfam" id="PF07679">
    <property type="entry name" value="I-set"/>
    <property type="match status" value="1"/>
</dbReference>
<feature type="domain" description="Ig-like" evidence="12">
    <location>
        <begin position="323"/>
        <end position="416"/>
    </location>
</feature>
<dbReference type="InterPro" id="IPR003598">
    <property type="entry name" value="Ig_sub2"/>
</dbReference>
<dbReference type="Gene3D" id="2.60.40.10">
    <property type="entry name" value="Immunoglobulins"/>
    <property type="match status" value="5"/>
</dbReference>
<dbReference type="InterPro" id="IPR013106">
    <property type="entry name" value="Ig_V-set"/>
</dbReference>
<organism evidence="13 14">
    <name type="scientific">Hymenochirus boettgeri</name>
    <name type="common">Congo dwarf clawed frog</name>
    <dbReference type="NCBI Taxonomy" id="247094"/>
    <lineage>
        <taxon>Eukaryota</taxon>
        <taxon>Metazoa</taxon>
        <taxon>Chordata</taxon>
        <taxon>Craniata</taxon>
        <taxon>Vertebrata</taxon>
        <taxon>Euteleostomi</taxon>
        <taxon>Amphibia</taxon>
        <taxon>Batrachia</taxon>
        <taxon>Anura</taxon>
        <taxon>Pipoidea</taxon>
        <taxon>Pipidae</taxon>
        <taxon>Pipinae</taxon>
        <taxon>Hymenochirus</taxon>
    </lineage>
</organism>
<evidence type="ECO:0000256" key="8">
    <source>
        <dbReference type="ARBA" id="ARBA00023319"/>
    </source>
</evidence>
<dbReference type="Proteomes" id="UP000812440">
    <property type="component" value="Chromosome 7"/>
</dbReference>
<dbReference type="InterPro" id="IPR036179">
    <property type="entry name" value="Ig-like_dom_sf"/>
</dbReference>
<dbReference type="SMART" id="SM00408">
    <property type="entry name" value="IGc2"/>
    <property type="match status" value="4"/>
</dbReference>
<evidence type="ECO:0000256" key="9">
    <source>
        <dbReference type="SAM" id="MobiDB-lite"/>
    </source>
</evidence>
<name>A0A8T2ILZ1_9PIPI</name>
<dbReference type="InterPro" id="IPR003599">
    <property type="entry name" value="Ig_sub"/>
</dbReference>
<dbReference type="InterPro" id="IPR051116">
    <property type="entry name" value="Surface_Rcpt/Adhesion_Mol"/>
</dbReference>
<reference evidence="13" key="1">
    <citation type="thesis" date="2020" institute="ProQuest LLC" country="789 East Eisenhower Parkway, Ann Arbor, MI, USA">
        <title>Comparative Genomics and Chromosome Evolution.</title>
        <authorList>
            <person name="Mudd A.B."/>
        </authorList>
    </citation>
    <scope>NUCLEOTIDE SEQUENCE</scope>
    <source>
        <strain evidence="13">Female2</strain>
        <tissue evidence="13">Blood</tissue>
    </source>
</reference>
<dbReference type="InterPro" id="IPR013098">
    <property type="entry name" value="Ig_I-set"/>
</dbReference>
<evidence type="ECO:0000256" key="11">
    <source>
        <dbReference type="SAM" id="SignalP"/>
    </source>
</evidence>
<dbReference type="SUPFAM" id="SSF48726">
    <property type="entry name" value="Immunoglobulin"/>
    <property type="match status" value="5"/>
</dbReference>
<evidence type="ECO:0000259" key="12">
    <source>
        <dbReference type="PROSITE" id="PS50835"/>
    </source>
</evidence>
<dbReference type="AlphaFoldDB" id="A0A8T2ILZ1"/>
<evidence type="ECO:0000313" key="14">
    <source>
        <dbReference type="Proteomes" id="UP000812440"/>
    </source>
</evidence>
<dbReference type="PANTHER" id="PTHR11973:SF17">
    <property type="entry name" value="BASAL CELL ADHESION MOLECULE"/>
    <property type="match status" value="1"/>
</dbReference>
<feature type="compositionally biased region" description="Basic and acidic residues" evidence="9">
    <location>
        <begin position="577"/>
        <end position="587"/>
    </location>
</feature>
<evidence type="ECO:0000256" key="4">
    <source>
        <dbReference type="ARBA" id="ARBA00022989"/>
    </source>
</evidence>
<dbReference type="PROSITE" id="PS50835">
    <property type="entry name" value="IG_LIKE"/>
    <property type="match status" value="5"/>
</dbReference>
<protein>
    <recommendedName>
        <fullName evidence="12">Ig-like domain-containing protein</fullName>
    </recommendedName>
</protein>
<keyword evidence="3" id="KW-0677">Repeat</keyword>
<evidence type="ECO:0000256" key="3">
    <source>
        <dbReference type="ARBA" id="ARBA00022737"/>
    </source>
</evidence>
<feature type="transmembrane region" description="Helical" evidence="10">
    <location>
        <begin position="529"/>
        <end position="550"/>
    </location>
</feature>
<feature type="signal peptide" evidence="11">
    <location>
        <begin position="1"/>
        <end position="16"/>
    </location>
</feature>
<evidence type="ECO:0000256" key="7">
    <source>
        <dbReference type="ARBA" id="ARBA00023180"/>
    </source>
</evidence>
<keyword evidence="2 10" id="KW-0812">Transmembrane</keyword>
<keyword evidence="6" id="KW-1015">Disulfide bond</keyword>
<evidence type="ECO:0000256" key="6">
    <source>
        <dbReference type="ARBA" id="ARBA00023157"/>
    </source>
</evidence>
<proteinExistence type="predicted"/>
<comment type="caution">
    <text evidence="13">The sequence shown here is derived from an EMBL/GenBank/DDBJ whole genome shotgun (WGS) entry which is preliminary data.</text>
</comment>
<gene>
    <name evidence="13" type="ORF">GDO86_012303</name>
</gene>
<dbReference type="CDD" id="cd00096">
    <property type="entry name" value="Ig"/>
    <property type="match status" value="1"/>
</dbReference>